<dbReference type="RefSeq" id="WP_207916036.1">
    <property type="nucleotide sequence ID" value="NZ_SLWK01000010.1"/>
</dbReference>
<evidence type="ECO:0000313" key="3">
    <source>
        <dbReference type="Proteomes" id="UP000295221"/>
    </source>
</evidence>
<dbReference type="AlphaFoldDB" id="A0A4R2GGC6"/>
<dbReference type="InterPro" id="IPR041657">
    <property type="entry name" value="HTH_17"/>
</dbReference>
<feature type="domain" description="Helix-turn-helix" evidence="1">
    <location>
        <begin position="46"/>
        <end position="94"/>
    </location>
</feature>
<evidence type="ECO:0000313" key="2">
    <source>
        <dbReference type="EMBL" id="TCO07016.1"/>
    </source>
</evidence>
<protein>
    <submittedName>
        <fullName evidence="2">Helix-turn-helix protein</fullName>
    </submittedName>
</protein>
<evidence type="ECO:0000259" key="1">
    <source>
        <dbReference type="Pfam" id="PF12728"/>
    </source>
</evidence>
<dbReference type="EMBL" id="SLWK01000010">
    <property type="protein sequence ID" value="TCO07016.1"/>
    <property type="molecule type" value="Genomic_DNA"/>
</dbReference>
<comment type="caution">
    <text evidence="2">The sequence shown here is derived from an EMBL/GenBank/DDBJ whole genome shotgun (WGS) entry which is preliminary data.</text>
</comment>
<keyword evidence="3" id="KW-1185">Reference proteome</keyword>
<name>A0A4R2GGC6_9BACT</name>
<dbReference type="Pfam" id="PF12728">
    <property type="entry name" value="HTH_17"/>
    <property type="match status" value="1"/>
</dbReference>
<proteinExistence type="predicted"/>
<reference evidence="2 3" key="1">
    <citation type="submission" date="2019-03" db="EMBL/GenBank/DDBJ databases">
        <title>Genomic Encyclopedia of Type Strains, Phase IV (KMG-IV): sequencing the most valuable type-strain genomes for metagenomic binning, comparative biology and taxonomic classification.</title>
        <authorList>
            <person name="Goeker M."/>
        </authorList>
    </citation>
    <scope>NUCLEOTIDE SEQUENCE [LARGE SCALE GENOMIC DNA]</scope>
    <source>
        <strain evidence="2 3">DSM 24179</strain>
    </source>
</reference>
<gene>
    <name evidence="2" type="ORF">EV194_11014</name>
</gene>
<dbReference type="Proteomes" id="UP000295221">
    <property type="component" value="Unassembled WGS sequence"/>
</dbReference>
<accession>A0A4R2GGC6</accession>
<sequence>MQVNHFQTEISFNDMPQALAYLISKVERLETLLSASRSELPESDKWFNLQDLCNYLPGKPARQTVYGWIGQKLIPYHKKGKKLQFLKSEIDSWLIGDKHKSVSELQEDAAAFVANKKGGLK</sequence>
<organism evidence="2 3">
    <name type="scientific">Natronoflexus pectinivorans</name>
    <dbReference type="NCBI Taxonomy" id="682526"/>
    <lineage>
        <taxon>Bacteria</taxon>
        <taxon>Pseudomonadati</taxon>
        <taxon>Bacteroidota</taxon>
        <taxon>Bacteroidia</taxon>
        <taxon>Marinilabiliales</taxon>
        <taxon>Marinilabiliaceae</taxon>
        <taxon>Natronoflexus</taxon>
    </lineage>
</organism>